<feature type="non-terminal residue" evidence="4">
    <location>
        <position position="1"/>
    </location>
</feature>
<evidence type="ECO:0000256" key="1">
    <source>
        <dbReference type="ARBA" id="ARBA00008901"/>
    </source>
</evidence>
<organism evidence="4 5">
    <name type="scientific">Phytophthora sojae (strain P6497)</name>
    <name type="common">Soybean stem and root rot agent</name>
    <name type="synonym">Phytophthora megasperma f. sp. glycines</name>
    <dbReference type="NCBI Taxonomy" id="1094619"/>
    <lineage>
        <taxon>Eukaryota</taxon>
        <taxon>Sar</taxon>
        <taxon>Stramenopiles</taxon>
        <taxon>Oomycota</taxon>
        <taxon>Peronosporomycetes</taxon>
        <taxon>Peronosporales</taxon>
        <taxon>Peronosporaceae</taxon>
        <taxon>Phytophthora</taxon>
    </lineage>
</organism>
<dbReference type="OMA" id="CLNFCRW"/>
<dbReference type="PANTHER" id="PTHR23032:SF13">
    <property type="entry name" value="BRO1 DOMAIN-CONTAINING PROTEIN BROX"/>
    <property type="match status" value="1"/>
</dbReference>
<dbReference type="EMBL" id="JH159157">
    <property type="protein sequence ID" value="EGZ11731.1"/>
    <property type="molecule type" value="Genomic_DNA"/>
</dbReference>
<dbReference type="KEGG" id="psoj:PHYSODRAFT_516506"/>
<feature type="region of interest" description="Disordered" evidence="2">
    <location>
        <begin position="403"/>
        <end position="437"/>
    </location>
</feature>
<feature type="domain" description="BRO1" evidence="3">
    <location>
        <begin position="100"/>
        <end position="389"/>
    </location>
</feature>
<evidence type="ECO:0000313" key="4">
    <source>
        <dbReference type="EMBL" id="EGZ11731.1"/>
    </source>
</evidence>
<dbReference type="InterPro" id="IPR004328">
    <property type="entry name" value="BRO1_dom"/>
</dbReference>
<dbReference type="Proteomes" id="UP000002640">
    <property type="component" value="Unassembled WGS sequence"/>
</dbReference>
<protein>
    <recommendedName>
        <fullName evidence="3">BRO1 domain-containing protein</fullName>
    </recommendedName>
</protein>
<evidence type="ECO:0000256" key="2">
    <source>
        <dbReference type="SAM" id="MobiDB-lite"/>
    </source>
</evidence>
<reference evidence="4 5" key="1">
    <citation type="journal article" date="2006" name="Science">
        <title>Phytophthora genome sequences uncover evolutionary origins and mechanisms of pathogenesis.</title>
        <authorList>
            <person name="Tyler B.M."/>
            <person name="Tripathy S."/>
            <person name="Zhang X."/>
            <person name="Dehal P."/>
            <person name="Jiang R.H."/>
            <person name="Aerts A."/>
            <person name="Arredondo F.D."/>
            <person name="Baxter L."/>
            <person name="Bensasson D."/>
            <person name="Beynon J.L."/>
            <person name="Chapman J."/>
            <person name="Damasceno C.M."/>
            <person name="Dorrance A.E."/>
            <person name="Dou D."/>
            <person name="Dickerman A.W."/>
            <person name="Dubchak I.L."/>
            <person name="Garbelotto M."/>
            <person name="Gijzen M."/>
            <person name="Gordon S.G."/>
            <person name="Govers F."/>
            <person name="Grunwald N.J."/>
            <person name="Huang W."/>
            <person name="Ivors K.L."/>
            <person name="Jones R.W."/>
            <person name="Kamoun S."/>
            <person name="Krampis K."/>
            <person name="Lamour K.H."/>
            <person name="Lee M.K."/>
            <person name="McDonald W.H."/>
            <person name="Medina M."/>
            <person name="Meijer H.J."/>
            <person name="Nordberg E.K."/>
            <person name="Maclean D.J."/>
            <person name="Ospina-Giraldo M.D."/>
            <person name="Morris P.F."/>
            <person name="Phuntumart V."/>
            <person name="Putnam N.H."/>
            <person name="Rash S."/>
            <person name="Rose J.K."/>
            <person name="Sakihama Y."/>
            <person name="Salamov A.A."/>
            <person name="Savidor A."/>
            <person name="Scheuring C.F."/>
            <person name="Smith B.M."/>
            <person name="Sobral B.W."/>
            <person name="Terry A."/>
            <person name="Torto-Alalibo T.A."/>
            <person name="Win J."/>
            <person name="Xu Z."/>
            <person name="Zhang H."/>
            <person name="Grigoriev I.V."/>
            <person name="Rokhsar D.S."/>
            <person name="Boore J.L."/>
        </authorList>
    </citation>
    <scope>NUCLEOTIDE SEQUENCE [LARGE SCALE GENOMIC DNA]</scope>
    <source>
        <strain evidence="4 5">P6497</strain>
    </source>
</reference>
<feature type="compositionally biased region" description="Low complexity" evidence="2">
    <location>
        <begin position="406"/>
        <end position="424"/>
    </location>
</feature>
<dbReference type="PANTHER" id="PTHR23032">
    <property type="entry name" value="BRO1 DOMAIN-CONTAINING PROTEIN BROX"/>
    <property type="match status" value="1"/>
</dbReference>
<keyword evidence="5" id="KW-1185">Reference proteome</keyword>
<name>G4ZWW0_PHYSP</name>
<dbReference type="Pfam" id="PF03097">
    <property type="entry name" value="BRO1"/>
    <property type="match status" value="1"/>
</dbReference>
<dbReference type="SMR" id="G4ZWW0"/>
<dbReference type="STRING" id="1094619.G4ZWW0"/>
<comment type="similarity">
    <text evidence="1">Belongs to the BROX family.</text>
</comment>
<dbReference type="GeneID" id="20659817"/>
<dbReference type="AlphaFoldDB" id="G4ZWW0"/>
<gene>
    <name evidence="4" type="ORF">PHYSODRAFT_516506</name>
</gene>
<dbReference type="InParanoid" id="G4ZWW0"/>
<proteinExistence type="inferred from homology"/>
<dbReference type="RefSeq" id="XP_009532064.1">
    <property type="nucleotide sequence ID" value="XM_009533769.1"/>
</dbReference>
<dbReference type="Gene3D" id="1.25.40.280">
    <property type="entry name" value="alix/aip1 like domains"/>
    <property type="match status" value="1"/>
</dbReference>
<dbReference type="SMART" id="SM01041">
    <property type="entry name" value="BRO1"/>
    <property type="match status" value="1"/>
</dbReference>
<accession>G4ZWW0</accession>
<sequence>KFASELAKFGVSTKADGVQRLASDLSAARVALQLEGDGPVSSSVFQSPDDIPNYTQKLAAYLSLVKGFTESRQNNADAALQASVPVTDAPVGNASARDCSGCLNFCRWQDALTGQTVYATSARQEYAHVLLAAGILMMADARDKVDAILSERLSELDETQLKLAYQLLLHAAGVLDASLDAAEDLAMLKRVPDLADGRFPQLLAWIALTEAQELVVLRGVTREVVDFTLMAKLSMDISARYKECQTIASRLLPYSTSTTAERVRLYCAYKDPYYQAISTYFQGAACMLKEDARSCVQAVANFKKAAAFFEGVVPLEKSYESKMAANKDEKQRVALLAAVFLRSQQIISRDLDIVSHRNDSVYYEPVSKESACNALSLVKPAAFPSVTTSDLWRDGEVANCLKPATAGPSGDAAGGQQQQQTQSSRPREGCCSSCTIS</sequence>
<evidence type="ECO:0000259" key="3">
    <source>
        <dbReference type="PROSITE" id="PS51180"/>
    </source>
</evidence>
<dbReference type="PROSITE" id="PS51180">
    <property type="entry name" value="BRO1"/>
    <property type="match status" value="1"/>
</dbReference>
<evidence type="ECO:0000313" key="5">
    <source>
        <dbReference type="Proteomes" id="UP000002640"/>
    </source>
</evidence>
<dbReference type="InterPro" id="IPR038499">
    <property type="entry name" value="BRO1_sf"/>
</dbReference>
<dbReference type="InterPro" id="IPR038898">
    <property type="entry name" value="BROX"/>
</dbReference>